<feature type="transmembrane region" description="Helical" evidence="7">
    <location>
        <begin position="88"/>
        <end position="114"/>
    </location>
</feature>
<evidence type="ECO:0000256" key="6">
    <source>
        <dbReference type="ARBA" id="ARBA00023136"/>
    </source>
</evidence>
<evidence type="ECO:0000256" key="1">
    <source>
        <dbReference type="ARBA" id="ARBA00004651"/>
    </source>
</evidence>
<dbReference type="STRING" id="1122133.SAMN02745157_4092"/>
<evidence type="ECO:0000256" key="7">
    <source>
        <dbReference type="RuleBase" id="RU363032"/>
    </source>
</evidence>
<evidence type="ECO:0000313" key="10">
    <source>
        <dbReference type="Proteomes" id="UP000184485"/>
    </source>
</evidence>
<dbReference type="Proteomes" id="UP000184485">
    <property type="component" value="Unassembled WGS sequence"/>
</dbReference>
<dbReference type="Gene3D" id="1.10.3720.10">
    <property type="entry name" value="MetI-like"/>
    <property type="match status" value="1"/>
</dbReference>
<evidence type="ECO:0000256" key="4">
    <source>
        <dbReference type="ARBA" id="ARBA00022692"/>
    </source>
</evidence>
<feature type="transmembrane region" description="Helical" evidence="7">
    <location>
        <begin position="153"/>
        <end position="170"/>
    </location>
</feature>
<feature type="transmembrane region" description="Helical" evidence="7">
    <location>
        <begin position="53"/>
        <end position="76"/>
    </location>
</feature>
<keyword evidence="5 7" id="KW-1133">Transmembrane helix</keyword>
<dbReference type="AlphaFoldDB" id="A0A1M5J3W4"/>
<keyword evidence="6 7" id="KW-0472">Membrane</keyword>
<dbReference type="SUPFAM" id="SSF161098">
    <property type="entry name" value="MetI-like"/>
    <property type="match status" value="1"/>
</dbReference>
<evidence type="ECO:0000256" key="5">
    <source>
        <dbReference type="ARBA" id="ARBA00022989"/>
    </source>
</evidence>
<comment type="similarity">
    <text evidence="7">Belongs to the binding-protein-dependent transport system permease family.</text>
</comment>
<reference evidence="9 10" key="1">
    <citation type="submission" date="2016-11" db="EMBL/GenBank/DDBJ databases">
        <authorList>
            <person name="Jaros S."/>
            <person name="Januszkiewicz K."/>
            <person name="Wedrychowicz H."/>
        </authorList>
    </citation>
    <scope>NUCLEOTIDE SEQUENCE [LARGE SCALE GENOMIC DNA]</scope>
    <source>
        <strain evidence="9 10">DSM 19436</strain>
    </source>
</reference>
<dbReference type="GO" id="GO:0055085">
    <property type="term" value="P:transmembrane transport"/>
    <property type="evidence" value="ECO:0007669"/>
    <property type="project" value="InterPro"/>
</dbReference>
<dbReference type="EMBL" id="FQUP01000004">
    <property type="protein sequence ID" value="SHG35221.1"/>
    <property type="molecule type" value="Genomic_DNA"/>
</dbReference>
<keyword evidence="3" id="KW-1003">Cell membrane</keyword>
<feature type="transmembrane region" description="Helical" evidence="7">
    <location>
        <begin position="126"/>
        <end position="146"/>
    </location>
</feature>
<dbReference type="PANTHER" id="PTHR30193">
    <property type="entry name" value="ABC TRANSPORTER PERMEASE PROTEIN"/>
    <property type="match status" value="1"/>
</dbReference>
<dbReference type="PANTHER" id="PTHR30193:SF41">
    <property type="entry name" value="DIACETYLCHITOBIOSE UPTAKE SYSTEM PERMEASE PROTEIN NGCF"/>
    <property type="match status" value="1"/>
</dbReference>
<evidence type="ECO:0000313" key="9">
    <source>
        <dbReference type="EMBL" id="SHG35221.1"/>
    </source>
</evidence>
<feature type="transmembrane region" description="Helical" evidence="7">
    <location>
        <begin position="176"/>
        <end position="196"/>
    </location>
</feature>
<keyword evidence="2 7" id="KW-0813">Transport</keyword>
<evidence type="ECO:0000259" key="8">
    <source>
        <dbReference type="PROSITE" id="PS50928"/>
    </source>
</evidence>
<feature type="transmembrane region" description="Helical" evidence="7">
    <location>
        <begin position="29"/>
        <end position="47"/>
    </location>
</feature>
<feature type="domain" description="ABC transmembrane type-1" evidence="8">
    <location>
        <begin position="89"/>
        <end position="304"/>
    </location>
</feature>
<dbReference type="Pfam" id="PF00528">
    <property type="entry name" value="BPD_transp_1"/>
    <property type="match status" value="1"/>
</dbReference>
<proteinExistence type="inferred from homology"/>
<evidence type="ECO:0000256" key="2">
    <source>
        <dbReference type="ARBA" id="ARBA00022448"/>
    </source>
</evidence>
<feature type="transmembrane region" description="Helical" evidence="7">
    <location>
        <begin position="277"/>
        <end position="306"/>
    </location>
</feature>
<comment type="subcellular location">
    <subcellularLocation>
        <location evidence="1 7">Cell membrane</location>
        <topology evidence="1 7">Multi-pass membrane protein</topology>
    </subcellularLocation>
</comment>
<gene>
    <name evidence="9" type="ORF">SAMN02745157_4092</name>
</gene>
<dbReference type="InterPro" id="IPR000515">
    <property type="entry name" value="MetI-like"/>
</dbReference>
<dbReference type="InterPro" id="IPR051393">
    <property type="entry name" value="ABC_transporter_permease"/>
</dbReference>
<keyword evidence="10" id="KW-1185">Reference proteome</keyword>
<keyword evidence="9" id="KW-0762">Sugar transport</keyword>
<accession>A0A1M5J3W4</accession>
<dbReference type="GO" id="GO:0005886">
    <property type="term" value="C:plasma membrane"/>
    <property type="evidence" value="ECO:0007669"/>
    <property type="project" value="UniProtKB-SubCell"/>
</dbReference>
<protein>
    <submittedName>
        <fullName evidence="9">Multiple sugar transport system permease protein</fullName>
    </submittedName>
</protein>
<dbReference type="InterPro" id="IPR035906">
    <property type="entry name" value="MetI-like_sf"/>
</dbReference>
<dbReference type="PROSITE" id="PS50928">
    <property type="entry name" value="ABC_TM1"/>
    <property type="match status" value="1"/>
</dbReference>
<feature type="transmembrane region" description="Helical" evidence="7">
    <location>
        <begin position="234"/>
        <end position="257"/>
    </location>
</feature>
<evidence type="ECO:0000256" key="3">
    <source>
        <dbReference type="ARBA" id="ARBA00022475"/>
    </source>
</evidence>
<keyword evidence="4 7" id="KW-0812">Transmembrane</keyword>
<sequence length="316" mass="35184">MSVDTSSMTVTAVRNRPRRRSYDAQTREWIAAYLFILPDTLGLLVFVGLPMLFALIIGVFDVNGFGSFAFVGLANYRRMAADPLFWHCLRVTAIYVVLLVPSLYVTGLGLALLVQRTNRFNAVMRSMFFAPQMVSLVVIAVIWQFLSADKIGLFARIFSFFGIGGVSLLGNPSLALITTVFVTVWFLMGFYMMIFLGGLQDIPRQYYEAATIDGASPRQQFWHITMPLLRPTSFFVLLVSLVAAVAGSQAFDLIYVMTRGGPANATSVMITYIYQQAFQYSAFGYAAAMSSILVVVLMLLTGVLFFMTRGGRFDYE</sequence>
<dbReference type="RefSeq" id="WP_084527666.1">
    <property type="nucleotide sequence ID" value="NZ_FQUP01000004.1"/>
</dbReference>
<name>A0A1M5J3W4_9HYPH</name>
<organism evidence="9 10">
    <name type="scientific">Kaistia soli DSM 19436</name>
    <dbReference type="NCBI Taxonomy" id="1122133"/>
    <lineage>
        <taxon>Bacteria</taxon>
        <taxon>Pseudomonadati</taxon>
        <taxon>Pseudomonadota</taxon>
        <taxon>Alphaproteobacteria</taxon>
        <taxon>Hyphomicrobiales</taxon>
        <taxon>Kaistiaceae</taxon>
        <taxon>Kaistia</taxon>
    </lineage>
</organism>
<dbReference type="CDD" id="cd06261">
    <property type="entry name" value="TM_PBP2"/>
    <property type="match status" value="1"/>
</dbReference>